<dbReference type="InterPro" id="IPR006073">
    <property type="entry name" value="GTP-bd"/>
</dbReference>
<dbReference type="PANTHER" id="PTHR45782">
    <property type="entry name" value="MITOCHONDRIAL RIBOSOME-ASSOCIATED GTPASE 1"/>
    <property type="match status" value="1"/>
</dbReference>
<dbReference type="Pfam" id="PF01926">
    <property type="entry name" value="MMR_HSR1"/>
    <property type="match status" value="1"/>
</dbReference>
<comment type="similarity">
    <text evidence="4">Belongs to the TRAFAC class YlqF/YawG GTPase family. MTG1 subfamily.</text>
</comment>
<dbReference type="Gene3D" id="1.10.1580.10">
    <property type="match status" value="1"/>
</dbReference>
<evidence type="ECO:0000256" key="4">
    <source>
        <dbReference type="PIRNR" id="PIRNR006230"/>
    </source>
</evidence>
<dbReference type="RefSeq" id="WP_205132504.1">
    <property type="nucleotide sequence ID" value="NZ_JACSNT010000001.1"/>
</dbReference>
<dbReference type="InterPro" id="IPR030378">
    <property type="entry name" value="G_CP_dom"/>
</dbReference>
<sequence>MHIQWYPGHMTKTRRMMEETISLVDIVIELVDARIPYSSKNPDLDELAKNKFRIMLMNKSDLADPAATAVWTKYFEDKGFRVIEMNALKGTGMGEVTNAARELMAEKIEKLRKRGRINVPIRAMIAGIPNVGKSTFINKYVGKTTAKTGDKPGVTRGKQWIKLKKDFELLDTPGILWPKFEDQQVGLKLAFTGAINDDILDAQTLATEFINHMMVVNPECIRQRYGISFDTIAEPHEVLCQIAEARGFKLKGNEPDLERAAKILMDEYRGGKLGRITLELPEDITEMLAEKEQREKEKAKADRERKAEYKKKKN</sequence>
<evidence type="ECO:0000313" key="8">
    <source>
        <dbReference type="Proteomes" id="UP000729290"/>
    </source>
</evidence>
<gene>
    <name evidence="7" type="primary">ylqF</name>
    <name evidence="7" type="ORF">H9X83_00185</name>
</gene>
<keyword evidence="4" id="KW-0963">Cytoplasm</keyword>
<dbReference type="SUPFAM" id="SSF52540">
    <property type="entry name" value="P-loop containing nucleoside triphosphate hydrolases"/>
    <property type="match status" value="1"/>
</dbReference>
<proteinExistence type="inferred from homology"/>
<organism evidence="7 8">
    <name type="scientific">Anaerotignum lactatifermentans</name>
    <dbReference type="NCBI Taxonomy" id="160404"/>
    <lineage>
        <taxon>Bacteria</taxon>
        <taxon>Bacillati</taxon>
        <taxon>Bacillota</taxon>
        <taxon>Clostridia</taxon>
        <taxon>Lachnospirales</taxon>
        <taxon>Anaerotignaceae</taxon>
        <taxon>Anaerotignum</taxon>
    </lineage>
</organism>
<comment type="subcellular location">
    <subcellularLocation>
        <location evidence="4">Cytoplasm</location>
    </subcellularLocation>
</comment>
<comment type="function">
    <text evidence="4">Required for a late step of 50S ribosomal subunit assembly. Has GTPase activity.</text>
</comment>
<protein>
    <recommendedName>
        <fullName evidence="1 4">Ribosome biogenesis GTPase A</fullName>
    </recommendedName>
</protein>
<dbReference type="PIRSF" id="PIRSF006230">
    <property type="entry name" value="MG442"/>
    <property type="match status" value="1"/>
</dbReference>
<dbReference type="PANTHER" id="PTHR45782:SF4">
    <property type="entry name" value="MITOCHONDRIAL RIBOSOME-ASSOCIATED GTPASE 1"/>
    <property type="match status" value="1"/>
</dbReference>
<accession>A0ABS2G7A4</accession>
<dbReference type="Proteomes" id="UP000729290">
    <property type="component" value="Unassembled WGS sequence"/>
</dbReference>
<evidence type="ECO:0000256" key="1">
    <source>
        <dbReference type="ARBA" id="ARBA00014898"/>
    </source>
</evidence>
<keyword evidence="2 4" id="KW-0547">Nucleotide-binding</keyword>
<keyword evidence="8" id="KW-1185">Reference proteome</keyword>
<feature type="domain" description="CP-type G" evidence="6">
    <location>
        <begin position="10"/>
        <end position="178"/>
    </location>
</feature>
<dbReference type="InterPro" id="IPR016478">
    <property type="entry name" value="GTPase_MTG1"/>
</dbReference>
<dbReference type="InterPro" id="IPR027417">
    <property type="entry name" value="P-loop_NTPase"/>
</dbReference>
<comment type="caution">
    <text evidence="7">The sequence shown here is derived from an EMBL/GenBank/DDBJ whole genome shotgun (WGS) entry which is preliminary data.</text>
</comment>
<dbReference type="NCBIfam" id="TIGR03596">
    <property type="entry name" value="GTPase_YlqF"/>
    <property type="match status" value="1"/>
</dbReference>
<evidence type="ECO:0000256" key="2">
    <source>
        <dbReference type="ARBA" id="ARBA00022741"/>
    </source>
</evidence>
<reference evidence="7 8" key="1">
    <citation type="journal article" date="2021" name="Sci. Rep.">
        <title>The distribution of antibiotic resistance genes in chicken gut microbiota commensals.</title>
        <authorList>
            <person name="Juricova H."/>
            <person name="Matiasovicova J."/>
            <person name="Kubasova T."/>
            <person name="Cejkova D."/>
            <person name="Rychlik I."/>
        </authorList>
    </citation>
    <scope>NUCLEOTIDE SEQUENCE [LARGE SCALE GENOMIC DNA]</scope>
    <source>
        <strain evidence="7 8">An431b</strain>
    </source>
</reference>
<evidence type="ECO:0000256" key="3">
    <source>
        <dbReference type="ARBA" id="ARBA00023134"/>
    </source>
</evidence>
<dbReference type="InterPro" id="IPR023179">
    <property type="entry name" value="GTP-bd_ortho_bundle_sf"/>
</dbReference>
<name>A0ABS2G7A4_9FIRM</name>
<feature type="compositionally biased region" description="Basic and acidic residues" evidence="5">
    <location>
        <begin position="291"/>
        <end position="307"/>
    </location>
</feature>
<keyword evidence="3 4" id="KW-0342">GTP-binding</keyword>
<evidence type="ECO:0000313" key="7">
    <source>
        <dbReference type="EMBL" id="MBM6876580.1"/>
    </source>
</evidence>
<dbReference type="InterPro" id="IPR019991">
    <property type="entry name" value="GTP-bd_ribosome_bgen"/>
</dbReference>
<dbReference type="EMBL" id="JACSNV010000001">
    <property type="protein sequence ID" value="MBM6876580.1"/>
    <property type="molecule type" value="Genomic_DNA"/>
</dbReference>
<evidence type="ECO:0000256" key="5">
    <source>
        <dbReference type="SAM" id="MobiDB-lite"/>
    </source>
</evidence>
<dbReference type="CDD" id="cd01856">
    <property type="entry name" value="YlqF"/>
    <property type="match status" value="1"/>
</dbReference>
<evidence type="ECO:0000259" key="6">
    <source>
        <dbReference type="PROSITE" id="PS51721"/>
    </source>
</evidence>
<dbReference type="Gene3D" id="3.40.50.300">
    <property type="entry name" value="P-loop containing nucleotide triphosphate hydrolases"/>
    <property type="match status" value="1"/>
</dbReference>
<feature type="region of interest" description="Disordered" evidence="5">
    <location>
        <begin position="291"/>
        <end position="314"/>
    </location>
</feature>
<dbReference type="PROSITE" id="PS51721">
    <property type="entry name" value="G_CP"/>
    <property type="match status" value="1"/>
</dbReference>